<feature type="chain" id="PRO_5005537520" description="Glutathione peroxidase" evidence="4">
    <location>
        <begin position="20"/>
        <end position="64"/>
    </location>
</feature>
<reference evidence="5 6" key="1">
    <citation type="submission" date="2010-05" db="EMBL/GenBank/DDBJ databases">
        <title>The Genome Sequence of Thecamonas trahens ATCC 50062.</title>
        <authorList>
            <consortium name="The Broad Institute Genome Sequencing Platform"/>
            <person name="Russ C."/>
            <person name="Cuomo C."/>
            <person name="Shea T."/>
            <person name="Young S.K."/>
            <person name="Zeng Q."/>
            <person name="Koehrsen M."/>
            <person name="Haas B."/>
            <person name="Borodovsky M."/>
            <person name="Guigo R."/>
            <person name="Alvarado L."/>
            <person name="Berlin A."/>
            <person name="Bochicchio J."/>
            <person name="Borenstein D."/>
            <person name="Chapman S."/>
            <person name="Chen Z."/>
            <person name="Freedman E."/>
            <person name="Gellesch M."/>
            <person name="Goldberg J."/>
            <person name="Griggs A."/>
            <person name="Gujja S."/>
            <person name="Heilman E."/>
            <person name="Heiman D."/>
            <person name="Hepburn T."/>
            <person name="Howarth C."/>
            <person name="Jen D."/>
            <person name="Larson L."/>
            <person name="Mehta T."/>
            <person name="Park D."/>
            <person name="Pearson M."/>
            <person name="Roberts A."/>
            <person name="Saif S."/>
            <person name="Shenoy N."/>
            <person name="Sisk P."/>
            <person name="Stolte C."/>
            <person name="Sykes S."/>
            <person name="Thomson T."/>
            <person name="Walk T."/>
            <person name="White J."/>
            <person name="Yandava C."/>
            <person name="Burger G."/>
            <person name="Gray M.W."/>
            <person name="Holland P.W.H."/>
            <person name="King N."/>
            <person name="Lang F.B.F."/>
            <person name="Roger A.J."/>
            <person name="Ruiz-Trillo I."/>
            <person name="Lander E."/>
            <person name="Nusbaum C."/>
        </authorList>
    </citation>
    <scope>NUCLEOTIDE SEQUENCE [LARGE SCALE GENOMIC DNA]</scope>
    <source>
        <strain evidence="5 6">ATCC 50062</strain>
    </source>
</reference>
<keyword evidence="2" id="KW-0575">Peroxidase</keyword>
<dbReference type="GO" id="GO:0004601">
    <property type="term" value="F:peroxidase activity"/>
    <property type="evidence" value="ECO:0007669"/>
    <property type="project" value="UniProtKB-KW"/>
</dbReference>
<evidence type="ECO:0008006" key="7">
    <source>
        <dbReference type="Google" id="ProtNLM"/>
    </source>
</evidence>
<name>A0A0L0DH57_THETB</name>
<keyword evidence="6" id="KW-1185">Reference proteome</keyword>
<evidence type="ECO:0000256" key="1">
    <source>
        <dbReference type="ARBA" id="ARBA00006926"/>
    </source>
</evidence>
<dbReference type="InterPro" id="IPR000889">
    <property type="entry name" value="Glutathione_peroxidase"/>
</dbReference>
<dbReference type="SUPFAM" id="SSF52833">
    <property type="entry name" value="Thioredoxin-like"/>
    <property type="match status" value="1"/>
</dbReference>
<accession>A0A0L0DH57</accession>
<dbReference type="RefSeq" id="XP_013755898.1">
    <property type="nucleotide sequence ID" value="XM_013900444.1"/>
</dbReference>
<dbReference type="EMBL" id="GL349469">
    <property type="protein sequence ID" value="KNC51679.1"/>
    <property type="molecule type" value="Genomic_DNA"/>
</dbReference>
<evidence type="ECO:0000313" key="6">
    <source>
        <dbReference type="Proteomes" id="UP000054408"/>
    </source>
</evidence>
<dbReference type="Proteomes" id="UP000054408">
    <property type="component" value="Unassembled WGS sequence"/>
</dbReference>
<dbReference type="InterPro" id="IPR036249">
    <property type="entry name" value="Thioredoxin-like_sf"/>
</dbReference>
<gene>
    <name evidence="5" type="ORF">AMSG_12097</name>
</gene>
<sequence length="64" mass="6752">MLQQGTLAVLAVVVAMASAQAYNASCTPQTGDFFSYSSTDIHGNTYDFSQLKGKVVLAVNVASY</sequence>
<evidence type="ECO:0000256" key="2">
    <source>
        <dbReference type="ARBA" id="ARBA00022559"/>
    </source>
</evidence>
<dbReference type="AlphaFoldDB" id="A0A0L0DH57"/>
<dbReference type="Gene3D" id="3.40.30.10">
    <property type="entry name" value="Glutaredoxin"/>
    <property type="match status" value="1"/>
</dbReference>
<dbReference type="PROSITE" id="PS51355">
    <property type="entry name" value="GLUTATHIONE_PEROXID_3"/>
    <property type="match status" value="1"/>
</dbReference>
<keyword evidence="3" id="KW-0560">Oxidoreductase</keyword>
<evidence type="ECO:0000256" key="4">
    <source>
        <dbReference type="SAM" id="SignalP"/>
    </source>
</evidence>
<dbReference type="GeneID" id="25570012"/>
<evidence type="ECO:0000256" key="3">
    <source>
        <dbReference type="ARBA" id="ARBA00023002"/>
    </source>
</evidence>
<evidence type="ECO:0000313" key="5">
    <source>
        <dbReference type="EMBL" id="KNC51679.1"/>
    </source>
</evidence>
<keyword evidence="4" id="KW-0732">Signal</keyword>
<proteinExistence type="inferred from homology"/>
<organism evidence="5 6">
    <name type="scientific">Thecamonas trahens ATCC 50062</name>
    <dbReference type="NCBI Taxonomy" id="461836"/>
    <lineage>
        <taxon>Eukaryota</taxon>
        <taxon>Apusozoa</taxon>
        <taxon>Apusomonadida</taxon>
        <taxon>Apusomonadidae</taxon>
        <taxon>Thecamonas</taxon>
    </lineage>
</organism>
<protein>
    <recommendedName>
        <fullName evidence="7">Glutathione peroxidase</fullName>
    </recommendedName>
</protein>
<comment type="similarity">
    <text evidence="1">Belongs to the glutathione peroxidase family.</text>
</comment>
<dbReference type="OrthoDB" id="446890at2759"/>
<dbReference type="GO" id="GO:0006979">
    <property type="term" value="P:response to oxidative stress"/>
    <property type="evidence" value="ECO:0007669"/>
    <property type="project" value="InterPro"/>
</dbReference>
<feature type="signal peptide" evidence="4">
    <location>
        <begin position="1"/>
        <end position="19"/>
    </location>
</feature>